<reference evidence="5 6" key="1">
    <citation type="submission" date="2021-07" db="EMBL/GenBank/DDBJ databases">
        <title>Mesonia aestuariivivens sp. nov., isolated from a tidal flat.</title>
        <authorList>
            <person name="Kim Y.-O."/>
            <person name="Yoon J.-H."/>
        </authorList>
    </citation>
    <scope>NUCLEOTIDE SEQUENCE [LARGE SCALE GENOMIC DNA]</scope>
    <source>
        <strain evidence="5 6">JHPTF-M18</strain>
    </source>
</reference>
<evidence type="ECO:0000256" key="1">
    <source>
        <dbReference type="ARBA" id="ARBA00022729"/>
    </source>
</evidence>
<dbReference type="Pfam" id="PF18962">
    <property type="entry name" value="Por_Secre_tail"/>
    <property type="match status" value="1"/>
</dbReference>
<accession>A0ABS6VY10</accession>
<evidence type="ECO:0000256" key="2">
    <source>
        <dbReference type="SAM" id="SignalP"/>
    </source>
</evidence>
<dbReference type="InterPro" id="IPR026444">
    <property type="entry name" value="Secre_tail"/>
</dbReference>
<feature type="domain" description="DUF5689" evidence="3">
    <location>
        <begin position="328"/>
        <end position="474"/>
    </location>
</feature>
<dbReference type="EMBL" id="JAHWDF010000001">
    <property type="protein sequence ID" value="MBW2960477.1"/>
    <property type="molecule type" value="Genomic_DNA"/>
</dbReference>
<evidence type="ECO:0000313" key="6">
    <source>
        <dbReference type="Proteomes" id="UP000719267"/>
    </source>
</evidence>
<evidence type="ECO:0000313" key="5">
    <source>
        <dbReference type="EMBL" id="MBW2960477.1"/>
    </source>
</evidence>
<feature type="signal peptide" evidence="2">
    <location>
        <begin position="1"/>
        <end position="18"/>
    </location>
</feature>
<sequence>MKKITLLFALMISLISFGQTPIITMIADGDCSGGNPKVVEIYADGAVDFSLYSIEKQSNGGSWGTTTSLSSFGTVTDDFIYVYSDSSSPELFPSEYPSASNVLNDGVVNVNGDDGIRIILDSDSSVIDQYGVDAVDGTGEFWEYKDGYAKRNTGTTANGSFNQGDWTFYNLALDGQGSCQGGNTFESIIGIASFTPGTVSCPLTLSITDVTCDNVTSGTDTYTVTGTFQGGGTETYNFVINEGTITSTDDPDTMASGNIVVTGIPEGTDFTYTITSTSCSITNTITSPECEPSTNVSSIADLRAGTIGETYTLTSEAVLTYQQSNRNQKYIEDATAAILIDDSEGNITTTYSIGDGITGVTGELSSYNGVLQFVPETDPGAATSTGLTVSPQIVTIAEFTNNYADYESEMIAFENVSFTDADGTVTFATASNYMLSNGTDQITMRTNFWDADYIDEVIPTNTLNVVGIAAQFDNGTDPVTPQIFATDVNATLAADKFTTSQFSLYPNPASNGFVSIQTKTTGAVNVEVYNLLGKRVLAAKNINSQLNVSALTTGVYLVKVSQDGVSATKKLIVK</sequence>
<dbReference type="RefSeq" id="WP_219038759.1">
    <property type="nucleotide sequence ID" value="NZ_JAHWDF010000001.1"/>
</dbReference>
<name>A0ABS6VY10_9FLAO</name>
<organism evidence="5 6">
    <name type="scientific">Mesonia aestuariivivens</name>
    <dbReference type="NCBI Taxonomy" id="2796128"/>
    <lineage>
        <taxon>Bacteria</taxon>
        <taxon>Pseudomonadati</taxon>
        <taxon>Bacteroidota</taxon>
        <taxon>Flavobacteriia</taxon>
        <taxon>Flavobacteriales</taxon>
        <taxon>Flavobacteriaceae</taxon>
        <taxon>Mesonia</taxon>
    </lineage>
</organism>
<feature type="domain" description="Secretion system C-terminal sorting" evidence="4">
    <location>
        <begin position="504"/>
        <end position="573"/>
    </location>
</feature>
<feature type="chain" id="PRO_5045600461" evidence="2">
    <location>
        <begin position="19"/>
        <end position="574"/>
    </location>
</feature>
<gene>
    <name evidence="5" type="ORF">KW502_01515</name>
</gene>
<evidence type="ECO:0000259" key="4">
    <source>
        <dbReference type="Pfam" id="PF18962"/>
    </source>
</evidence>
<protein>
    <submittedName>
        <fullName evidence="5">T9SS type A sorting domain-containing protein</fullName>
    </submittedName>
</protein>
<keyword evidence="6" id="KW-1185">Reference proteome</keyword>
<comment type="caution">
    <text evidence="5">The sequence shown here is derived from an EMBL/GenBank/DDBJ whole genome shotgun (WGS) entry which is preliminary data.</text>
</comment>
<evidence type="ECO:0000259" key="3">
    <source>
        <dbReference type="Pfam" id="PF18942"/>
    </source>
</evidence>
<dbReference type="NCBIfam" id="TIGR04183">
    <property type="entry name" value="Por_Secre_tail"/>
    <property type="match status" value="1"/>
</dbReference>
<proteinExistence type="predicted"/>
<keyword evidence="1 2" id="KW-0732">Signal</keyword>
<dbReference type="Proteomes" id="UP000719267">
    <property type="component" value="Unassembled WGS sequence"/>
</dbReference>
<dbReference type="InterPro" id="IPR043744">
    <property type="entry name" value="DUF5689"/>
</dbReference>
<dbReference type="Pfam" id="PF18942">
    <property type="entry name" value="DUF5689"/>
    <property type="match status" value="1"/>
</dbReference>